<evidence type="ECO:0000256" key="2">
    <source>
        <dbReference type="SAM" id="MobiDB-lite"/>
    </source>
</evidence>
<evidence type="ECO:0000313" key="3">
    <source>
        <dbReference type="EMBL" id="KAF2000624.1"/>
    </source>
</evidence>
<keyword evidence="4" id="KW-1185">Reference proteome</keyword>
<feature type="region of interest" description="Disordered" evidence="2">
    <location>
        <begin position="1"/>
        <end position="84"/>
    </location>
</feature>
<feature type="compositionally biased region" description="Basic and acidic residues" evidence="2">
    <location>
        <begin position="37"/>
        <end position="64"/>
    </location>
</feature>
<evidence type="ECO:0000256" key="1">
    <source>
        <dbReference type="SAM" id="Coils"/>
    </source>
</evidence>
<evidence type="ECO:0000313" key="4">
    <source>
        <dbReference type="Proteomes" id="UP000799779"/>
    </source>
</evidence>
<reference evidence="3" key="1">
    <citation type="journal article" date="2020" name="Stud. Mycol.">
        <title>101 Dothideomycetes genomes: a test case for predicting lifestyles and emergence of pathogens.</title>
        <authorList>
            <person name="Haridas S."/>
            <person name="Albert R."/>
            <person name="Binder M."/>
            <person name="Bloem J."/>
            <person name="Labutti K."/>
            <person name="Salamov A."/>
            <person name="Andreopoulos B."/>
            <person name="Baker S."/>
            <person name="Barry K."/>
            <person name="Bills G."/>
            <person name="Bluhm B."/>
            <person name="Cannon C."/>
            <person name="Castanera R."/>
            <person name="Culley D."/>
            <person name="Daum C."/>
            <person name="Ezra D."/>
            <person name="Gonzalez J."/>
            <person name="Henrissat B."/>
            <person name="Kuo A."/>
            <person name="Liang C."/>
            <person name="Lipzen A."/>
            <person name="Lutzoni F."/>
            <person name="Magnuson J."/>
            <person name="Mondo S."/>
            <person name="Nolan M."/>
            <person name="Ohm R."/>
            <person name="Pangilinan J."/>
            <person name="Park H.-J."/>
            <person name="Ramirez L."/>
            <person name="Alfaro M."/>
            <person name="Sun H."/>
            <person name="Tritt A."/>
            <person name="Yoshinaga Y."/>
            <person name="Zwiers L.-H."/>
            <person name="Turgeon B."/>
            <person name="Goodwin S."/>
            <person name="Spatafora J."/>
            <person name="Crous P."/>
            <person name="Grigoriev I."/>
        </authorList>
    </citation>
    <scope>NUCLEOTIDE SEQUENCE</scope>
    <source>
        <strain evidence="3">CBS 123094</strain>
    </source>
</reference>
<protein>
    <submittedName>
        <fullName evidence="3">Uncharacterized protein</fullName>
    </submittedName>
</protein>
<organism evidence="3 4">
    <name type="scientific">Amniculicola lignicola CBS 123094</name>
    <dbReference type="NCBI Taxonomy" id="1392246"/>
    <lineage>
        <taxon>Eukaryota</taxon>
        <taxon>Fungi</taxon>
        <taxon>Dikarya</taxon>
        <taxon>Ascomycota</taxon>
        <taxon>Pezizomycotina</taxon>
        <taxon>Dothideomycetes</taxon>
        <taxon>Pleosporomycetidae</taxon>
        <taxon>Pleosporales</taxon>
        <taxon>Amniculicolaceae</taxon>
        <taxon>Amniculicola</taxon>
    </lineage>
</organism>
<accession>A0A6A5WI66</accession>
<dbReference type="Proteomes" id="UP000799779">
    <property type="component" value="Unassembled WGS sequence"/>
</dbReference>
<dbReference type="OrthoDB" id="4156714at2759"/>
<name>A0A6A5WI66_9PLEO</name>
<dbReference type="AlphaFoldDB" id="A0A6A5WI66"/>
<feature type="coiled-coil region" evidence="1">
    <location>
        <begin position="248"/>
        <end position="353"/>
    </location>
</feature>
<gene>
    <name evidence="3" type="ORF">P154DRAFT_199739</name>
</gene>
<keyword evidence="1" id="KW-0175">Coiled coil</keyword>
<sequence length="695" mass="80218">MSQEKPRRGFRVPLPSFKKGRPQRPPKGPRPFVENQEAMRREFKREEMEEDRRRQMRTEADRNEYSPPRPRQRAGSETSEHDYGSIFEGFDQDLSEQSGQLLNEMMLSRKPLPTYDIENRGRPPRASTAFETLRFEPQWPPRGEGRRHSMDISSASFKVALHEFGHQKIEVDNIKKENRTLRTDRDHFRQLCDEKTHEFVHMKSLRNDAVLSAQAAQRRLEPLQSKNEMLEKGRQEYQRANIWLNNELAAMKKALESKDSELNRLKSKNKELDVKLANQKAIQLEALEDLRKKMQSEKDGVDRQLREANRSISSEKGRVNTLKTEKARLEKRVAELDQKLRSANRSLLESETTAKGQEDVIKHLELQSRKDAVATQEISSDVRKAQETAFNMMLEPARWMPKADAEVRRSFDKIRDDLWSWTKACVQKDVPSDVLKSDAALRLLRNISQTDDGAFFFPIDDPKYSTKLPALICMATISSLLYTNIFGSPFFWQQSEASHHADGRVDNLIIDINQIYVDAMKDDEKVANEWRCQMLRTFDPHVMNTDKSTDVESKAEKCRSAAAQRLVEEYLGSDVQLFLDPEALSNNTRIKTLFEIVARAARLSYRLWTQKNRLHIMSFEELDLKGDDGVSRFTSGGELVQHQAYHNVELSKSSSSLDGKPIAIIAHPAIVAYGDSSGEHYSSYKVWKKAEVWMG</sequence>
<dbReference type="EMBL" id="ML977588">
    <property type="protein sequence ID" value="KAF2000624.1"/>
    <property type="molecule type" value="Genomic_DNA"/>
</dbReference>
<proteinExistence type="predicted"/>